<sequence>NHKTSLILGS</sequence>
<feature type="non-terminal residue" evidence="1">
    <location>
        <position position="1"/>
    </location>
</feature>
<name>F9G697_FUSOF</name>
<gene>
    <name evidence="1" type="ORF">FOXB_14179</name>
</gene>
<evidence type="ECO:0000313" key="1">
    <source>
        <dbReference type="EMBL" id="EGU75300.1"/>
    </source>
</evidence>
<organism evidence="1">
    <name type="scientific">Fusarium oxysporum (strain Fo5176)</name>
    <name type="common">Fusarium vascular wilt</name>
    <dbReference type="NCBI Taxonomy" id="660025"/>
    <lineage>
        <taxon>Eukaryota</taxon>
        <taxon>Fungi</taxon>
        <taxon>Dikarya</taxon>
        <taxon>Ascomycota</taxon>
        <taxon>Pezizomycotina</taxon>
        <taxon>Sordariomycetes</taxon>
        <taxon>Hypocreomycetidae</taxon>
        <taxon>Hypocreales</taxon>
        <taxon>Nectriaceae</taxon>
        <taxon>Fusarium</taxon>
        <taxon>Fusarium oxysporum species complex</taxon>
    </lineage>
</organism>
<dbReference type="EMBL" id="AFQF01003498">
    <property type="protein sequence ID" value="EGU75300.1"/>
    <property type="molecule type" value="Genomic_DNA"/>
</dbReference>
<comment type="caution">
    <text evidence="1">The sequence shown here is derived from an EMBL/GenBank/DDBJ whole genome shotgun (WGS) entry which is preliminary data.</text>
</comment>
<proteinExistence type="predicted"/>
<accession>F9G697</accession>
<protein>
    <submittedName>
        <fullName evidence="1">Uncharacterized protein</fullName>
    </submittedName>
</protein>
<reference evidence="1" key="1">
    <citation type="journal article" date="2012" name="Mol. Plant Microbe Interact.">
        <title>A highly conserved effector in Fusarium oxysporum is required for full virulence on Arabidopsis.</title>
        <authorList>
            <person name="Thatcher L.F."/>
            <person name="Gardiner D.M."/>
            <person name="Kazan K."/>
            <person name="Manners J."/>
        </authorList>
    </citation>
    <scope>NUCLEOTIDE SEQUENCE [LARGE SCALE GENOMIC DNA]</scope>
    <source>
        <strain evidence="1">Fo5176</strain>
    </source>
</reference>